<evidence type="ECO:0000256" key="1">
    <source>
        <dbReference type="SAM" id="Phobius"/>
    </source>
</evidence>
<evidence type="ECO:0000313" key="3">
    <source>
        <dbReference type="Proteomes" id="UP001341840"/>
    </source>
</evidence>
<dbReference type="Proteomes" id="UP001341840">
    <property type="component" value="Unassembled WGS sequence"/>
</dbReference>
<feature type="transmembrane region" description="Helical" evidence="1">
    <location>
        <begin position="39"/>
        <end position="57"/>
    </location>
</feature>
<keyword evidence="3" id="KW-1185">Reference proteome</keyword>
<keyword evidence="1" id="KW-0472">Membrane</keyword>
<gene>
    <name evidence="2" type="ORF">PIB30_001118</name>
</gene>
<organism evidence="2 3">
    <name type="scientific">Stylosanthes scabra</name>
    <dbReference type="NCBI Taxonomy" id="79078"/>
    <lineage>
        <taxon>Eukaryota</taxon>
        <taxon>Viridiplantae</taxon>
        <taxon>Streptophyta</taxon>
        <taxon>Embryophyta</taxon>
        <taxon>Tracheophyta</taxon>
        <taxon>Spermatophyta</taxon>
        <taxon>Magnoliopsida</taxon>
        <taxon>eudicotyledons</taxon>
        <taxon>Gunneridae</taxon>
        <taxon>Pentapetalae</taxon>
        <taxon>rosids</taxon>
        <taxon>fabids</taxon>
        <taxon>Fabales</taxon>
        <taxon>Fabaceae</taxon>
        <taxon>Papilionoideae</taxon>
        <taxon>50 kb inversion clade</taxon>
        <taxon>dalbergioids sensu lato</taxon>
        <taxon>Dalbergieae</taxon>
        <taxon>Pterocarpus clade</taxon>
        <taxon>Stylosanthes</taxon>
    </lineage>
</organism>
<keyword evidence="1" id="KW-1133">Transmembrane helix</keyword>
<dbReference type="EMBL" id="JASCZI010120831">
    <property type="protein sequence ID" value="MED6154977.1"/>
    <property type="molecule type" value="Genomic_DNA"/>
</dbReference>
<proteinExistence type="predicted"/>
<name>A0ABU6U2U0_9FABA</name>
<comment type="caution">
    <text evidence="2">The sequence shown here is derived from an EMBL/GenBank/DDBJ whole genome shotgun (WGS) entry which is preliminary data.</text>
</comment>
<protein>
    <submittedName>
        <fullName evidence="2">Uncharacterized protein</fullName>
    </submittedName>
</protein>
<evidence type="ECO:0000313" key="2">
    <source>
        <dbReference type="EMBL" id="MED6154977.1"/>
    </source>
</evidence>
<sequence length="116" mass="13293">MALLEIVSYCHKQNIQVKILTKMLRKSTGNVGIASSNSIFPGGYVLCIWFSLMYKSFVIPINIYKKMCQIFVLESSEFSLIFHKPEASTMQRAKGKLKEIKKMLALKSLRTKKTRV</sequence>
<keyword evidence="1" id="KW-0812">Transmembrane</keyword>
<accession>A0ABU6U2U0</accession>
<reference evidence="2 3" key="1">
    <citation type="journal article" date="2023" name="Plants (Basel)">
        <title>Bridging the Gap: Combining Genomics and Transcriptomics Approaches to Understand Stylosanthes scabra, an Orphan Legume from the Brazilian Caatinga.</title>
        <authorList>
            <person name="Ferreira-Neto J.R.C."/>
            <person name="da Silva M.D."/>
            <person name="Binneck E."/>
            <person name="de Melo N.F."/>
            <person name="da Silva R.H."/>
            <person name="de Melo A.L.T.M."/>
            <person name="Pandolfi V."/>
            <person name="Bustamante F.O."/>
            <person name="Brasileiro-Vidal A.C."/>
            <person name="Benko-Iseppon A.M."/>
        </authorList>
    </citation>
    <scope>NUCLEOTIDE SEQUENCE [LARGE SCALE GENOMIC DNA]</scope>
    <source>
        <tissue evidence="2">Leaves</tissue>
    </source>
</reference>